<evidence type="ECO:0000256" key="3">
    <source>
        <dbReference type="ARBA" id="ARBA00022692"/>
    </source>
</evidence>
<comment type="subcellular location">
    <subcellularLocation>
        <location evidence="1">Cell membrane</location>
        <topology evidence="1">Multi-pass membrane protein</topology>
    </subcellularLocation>
</comment>
<keyword evidence="5" id="KW-0297">G-protein coupled receptor</keyword>
<sequence>MAMFINGNTTDLFLAQTDFVTEIVTDVTDTDERRGLYALFLPLLLVTSIITTNGLSLAAFAVEKRLRGYNNYFIINLTISDFLFGFVLIITSMHTYLGRFPLQSNNWCRVFYGVFSSVQFVSNLVIVIICLDRHRATYDPIGHFTSRSKRKALYVNIGVWVASVLFWFAFSTIPDFLLRFNNSPVCFAWHFVNPFAQILPVFIRFIIPFTVMFFLYVRIFIKIREATGSKHIDKEFDGDSKQSGHSESEDDGDRKKHRSQAIAESVSIQPRLTFL</sequence>
<accession>A0A7M7HPE3</accession>
<dbReference type="GeneID" id="105447234"/>
<keyword evidence="6 11" id="KW-0472">Membrane</keyword>
<dbReference type="InterPro" id="IPR000276">
    <property type="entry name" value="GPCR_Rhodpsn"/>
</dbReference>
<evidence type="ECO:0000256" key="10">
    <source>
        <dbReference type="SAM" id="MobiDB-lite"/>
    </source>
</evidence>
<dbReference type="CDD" id="cd00637">
    <property type="entry name" value="7tm_classA_rhodopsin-like"/>
    <property type="match status" value="1"/>
</dbReference>
<evidence type="ECO:0000256" key="9">
    <source>
        <dbReference type="ARBA" id="ARBA00023224"/>
    </source>
</evidence>
<evidence type="ECO:0000313" key="14">
    <source>
        <dbReference type="Proteomes" id="UP000007110"/>
    </source>
</evidence>
<reference evidence="13" key="2">
    <citation type="submission" date="2021-01" db="UniProtKB">
        <authorList>
            <consortium name="EnsemblMetazoa"/>
        </authorList>
    </citation>
    <scope>IDENTIFICATION</scope>
</reference>
<feature type="region of interest" description="Disordered" evidence="10">
    <location>
        <begin position="233"/>
        <end position="275"/>
    </location>
</feature>
<dbReference type="PANTHER" id="PTHR24248:SF125">
    <property type="entry name" value="DOPAMINE D2-LIKE RECEPTOR"/>
    <property type="match status" value="1"/>
</dbReference>
<keyword evidence="9" id="KW-0807">Transducer</keyword>
<evidence type="ECO:0000256" key="5">
    <source>
        <dbReference type="ARBA" id="ARBA00023040"/>
    </source>
</evidence>
<dbReference type="AlphaFoldDB" id="A0A7M7HPE3"/>
<dbReference type="EnsemblMetazoa" id="XM_011685054">
    <property type="protein sequence ID" value="XP_011683356"/>
    <property type="gene ID" value="LOC105447234"/>
</dbReference>
<dbReference type="Pfam" id="PF00001">
    <property type="entry name" value="7tm_1"/>
    <property type="match status" value="1"/>
</dbReference>
<keyword evidence="7" id="KW-1015">Disulfide bond</keyword>
<evidence type="ECO:0000256" key="4">
    <source>
        <dbReference type="ARBA" id="ARBA00022989"/>
    </source>
</evidence>
<keyword evidence="4 11" id="KW-1133">Transmembrane helix</keyword>
<evidence type="ECO:0000259" key="12">
    <source>
        <dbReference type="PROSITE" id="PS50262"/>
    </source>
</evidence>
<name>A0A7M7HPE3_STRPU</name>
<keyword evidence="8" id="KW-0675">Receptor</keyword>
<dbReference type="KEGG" id="spu:105447234"/>
<keyword evidence="2" id="KW-1003">Cell membrane</keyword>
<dbReference type="Proteomes" id="UP000007110">
    <property type="component" value="Unassembled WGS sequence"/>
</dbReference>
<feature type="transmembrane region" description="Helical" evidence="11">
    <location>
        <begin position="201"/>
        <end position="221"/>
    </location>
</feature>
<organism evidence="13 14">
    <name type="scientific">Strongylocentrotus purpuratus</name>
    <name type="common">Purple sea urchin</name>
    <dbReference type="NCBI Taxonomy" id="7668"/>
    <lineage>
        <taxon>Eukaryota</taxon>
        <taxon>Metazoa</taxon>
        <taxon>Echinodermata</taxon>
        <taxon>Eleutherozoa</taxon>
        <taxon>Echinozoa</taxon>
        <taxon>Echinoidea</taxon>
        <taxon>Euechinoidea</taxon>
        <taxon>Echinacea</taxon>
        <taxon>Camarodonta</taxon>
        <taxon>Echinidea</taxon>
        <taxon>Strongylocentrotidae</taxon>
        <taxon>Strongylocentrotus</taxon>
    </lineage>
</organism>
<feature type="transmembrane region" description="Helical" evidence="11">
    <location>
        <begin position="72"/>
        <end position="90"/>
    </location>
</feature>
<evidence type="ECO:0000313" key="13">
    <source>
        <dbReference type="EnsemblMetazoa" id="XP_011683356"/>
    </source>
</evidence>
<feature type="transmembrane region" description="Helical" evidence="11">
    <location>
        <begin position="36"/>
        <end position="60"/>
    </location>
</feature>
<dbReference type="OMA" id="FIRFIIP"/>
<dbReference type="GO" id="GO:0045202">
    <property type="term" value="C:synapse"/>
    <property type="evidence" value="ECO:0007669"/>
    <property type="project" value="GOC"/>
</dbReference>
<feature type="compositionally biased region" description="Polar residues" evidence="10">
    <location>
        <begin position="266"/>
        <end position="275"/>
    </location>
</feature>
<reference evidence="14" key="1">
    <citation type="submission" date="2015-02" db="EMBL/GenBank/DDBJ databases">
        <title>Genome sequencing for Strongylocentrotus purpuratus.</title>
        <authorList>
            <person name="Murali S."/>
            <person name="Liu Y."/>
            <person name="Vee V."/>
            <person name="English A."/>
            <person name="Wang M."/>
            <person name="Skinner E."/>
            <person name="Han Y."/>
            <person name="Muzny D.M."/>
            <person name="Worley K.C."/>
            <person name="Gibbs R.A."/>
        </authorList>
    </citation>
    <scope>NUCLEOTIDE SEQUENCE</scope>
</reference>
<keyword evidence="3 11" id="KW-0812">Transmembrane</keyword>
<dbReference type="PRINTS" id="PR00237">
    <property type="entry name" value="GPCRRHODOPSN"/>
</dbReference>
<dbReference type="SUPFAM" id="SSF81321">
    <property type="entry name" value="Family A G protein-coupled receptor-like"/>
    <property type="match status" value="1"/>
</dbReference>
<dbReference type="OrthoDB" id="10042731at2759"/>
<evidence type="ECO:0000256" key="7">
    <source>
        <dbReference type="ARBA" id="ARBA00023157"/>
    </source>
</evidence>
<feature type="domain" description="G-protein coupled receptors family 1 profile" evidence="12">
    <location>
        <begin position="52"/>
        <end position="275"/>
    </location>
</feature>
<evidence type="ECO:0000256" key="8">
    <source>
        <dbReference type="ARBA" id="ARBA00023170"/>
    </source>
</evidence>
<dbReference type="GO" id="GO:0001591">
    <property type="term" value="F:dopamine neurotransmitter receptor activity, coupled via Gi/Go"/>
    <property type="evidence" value="ECO:0000318"/>
    <property type="project" value="GO_Central"/>
</dbReference>
<dbReference type="PANTHER" id="PTHR24248">
    <property type="entry name" value="ADRENERGIC RECEPTOR-RELATED G-PROTEIN COUPLED RECEPTOR"/>
    <property type="match status" value="1"/>
</dbReference>
<feature type="compositionally biased region" description="Basic and acidic residues" evidence="10">
    <location>
        <begin position="233"/>
        <end position="247"/>
    </location>
</feature>
<dbReference type="InterPro" id="IPR017452">
    <property type="entry name" value="GPCR_Rhodpsn_7TM"/>
</dbReference>
<dbReference type="InParanoid" id="A0A7M7HPE3"/>
<dbReference type="FunCoup" id="A0A7M7HPE3">
    <property type="interactions" value="839"/>
</dbReference>
<protein>
    <recommendedName>
        <fullName evidence="12">G-protein coupled receptors family 1 profile domain-containing protein</fullName>
    </recommendedName>
</protein>
<dbReference type="Gene3D" id="1.20.1070.10">
    <property type="entry name" value="Rhodopsin 7-helix transmembrane proteins"/>
    <property type="match status" value="1"/>
</dbReference>
<evidence type="ECO:0000256" key="1">
    <source>
        <dbReference type="ARBA" id="ARBA00004651"/>
    </source>
</evidence>
<keyword evidence="14" id="KW-1185">Reference proteome</keyword>
<dbReference type="GO" id="GO:0004930">
    <property type="term" value="F:G protein-coupled receptor activity"/>
    <property type="evidence" value="ECO:0000318"/>
    <property type="project" value="GO_Central"/>
</dbReference>
<evidence type="ECO:0000256" key="6">
    <source>
        <dbReference type="ARBA" id="ARBA00023136"/>
    </source>
</evidence>
<dbReference type="GO" id="GO:0005886">
    <property type="term" value="C:plasma membrane"/>
    <property type="evidence" value="ECO:0000318"/>
    <property type="project" value="GO_Central"/>
</dbReference>
<dbReference type="RefSeq" id="XP_011683356.1">
    <property type="nucleotide sequence ID" value="XM_011685054.1"/>
</dbReference>
<evidence type="ECO:0000256" key="2">
    <source>
        <dbReference type="ARBA" id="ARBA00022475"/>
    </source>
</evidence>
<feature type="transmembrane region" description="Helical" evidence="11">
    <location>
        <begin position="152"/>
        <end position="170"/>
    </location>
</feature>
<feature type="transmembrane region" description="Helical" evidence="11">
    <location>
        <begin position="110"/>
        <end position="131"/>
    </location>
</feature>
<proteinExistence type="predicted"/>
<evidence type="ECO:0000256" key="11">
    <source>
        <dbReference type="SAM" id="Phobius"/>
    </source>
</evidence>
<dbReference type="PROSITE" id="PS50262">
    <property type="entry name" value="G_PROTEIN_RECEP_F1_2"/>
    <property type="match status" value="1"/>
</dbReference>